<dbReference type="InterPro" id="IPR051010">
    <property type="entry name" value="BCAA_transport"/>
</dbReference>
<dbReference type="EMBL" id="CP087164">
    <property type="protein sequence ID" value="UGS36486.1"/>
    <property type="molecule type" value="Genomic_DNA"/>
</dbReference>
<dbReference type="InterPro" id="IPR028082">
    <property type="entry name" value="Peripla_BP_I"/>
</dbReference>
<feature type="domain" description="Leucine-binding protein" evidence="4">
    <location>
        <begin position="29"/>
        <end position="368"/>
    </location>
</feature>
<dbReference type="PANTHER" id="PTHR30483:SF6">
    <property type="entry name" value="PERIPLASMIC BINDING PROTEIN OF ABC TRANSPORTER FOR NATURAL AMINO ACIDS"/>
    <property type="match status" value="1"/>
</dbReference>
<evidence type="ECO:0000313" key="6">
    <source>
        <dbReference type="Proteomes" id="UP001162834"/>
    </source>
</evidence>
<accession>A0A9E6XZ80</accession>
<feature type="signal peptide" evidence="3">
    <location>
        <begin position="1"/>
        <end position="22"/>
    </location>
</feature>
<evidence type="ECO:0000256" key="1">
    <source>
        <dbReference type="ARBA" id="ARBA00010062"/>
    </source>
</evidence>
<keyword evidence="2 3" id="KW-0732">Signal</keyword>
<dbReference type="PANTHER" id="PTHR30483">
    <property type="entry name" value="LEUCINE-SPECIFIC-BINDING PROTEIN"/>
    <property type="match status" value="1"/>
</dbReference>
<dbReference type="Pfam" id="PF13458">
    <property type="entry name" value="Peripla_BP_6"/>
    <property type="match status" value="1"/>
</dbReference>
<proteinExistence type="inferred from homology"/>
<evidence type="ECO:0000259" key="4">
    <source>
        <dbReference type="Pfam" id="PF13458"/>
    </source>
</evidence>
<dbReference type="Gene3D" id="3.40.50.2300">
    <property type="match status" value="2"/>
</dbReference>
<evidence type="ECO:0000256" key="2">
    <source>
        <dbReference type="ARBA" id="ARBA00022729"/>
    </source>
</evidence>
<dbReference type="AlphaFoldDB" id="A0A9E6XZ80"/>
<feature type="chain" id="PRO_5038650259" evidence="3">
    <location>
        <begin position="23"/>
        <end position="377"/>
    </location>
</feature>
<sequence>MRRLLTLLVLLVALTAPAAAGAALPATDIHIGAAFSATGSGSTYGGQQADAARLAVDEVNASGALGPARLVLDVRDDGSSASRSTAAFQQLIDGGAVALLGPTLSTSALAADRVAQARGIPVVSVSNTGDGVLDIGDFIFRVALSERAVLPVTVAVSHRRLRYRRAAIVWARGDTYSRSARDVFRRSLRKLRGVRVVADRSFAQGSAAGHRTALRDVAQRRPDALFIAALAPDVIDLMTIARRTPALREVPFVGGDAFNTPGLMDQAGDVAEGAISGTAWIAGEDTPGNAAFVRTYRERLGYQPDQFAAQAYTGVKLLAAAIVRAGSADPRAIRRALAGLRDVDTVLGRFSFAADREPVYEPVIQQVRDYGFVKIGG</sequence>
<dbReference type="RefSeq" id="WP_259316156.1">
    <property type="nucleotide sequence ID" value="NZ_CP087164.1"/>
</dbReference>
<dbReference type="KEGG" id="sbae:DSM104329_02892"/>
<reference evidence="5" key="1">
    <citation type="journal article" date="2022" name="Int. J. Syst. Evol. Microbiol.">
        <title>Pseudomonas aegrilactucae sp. nov. and Pseudomonas morbosilactucae sp. nov., pathogens causing bacterial rot of lettuce in Japan.</title>
        <authorList>
            <person name="Sawada H."/>
            <person name="Fujikawa T."/>
            <person name="Satou M."/>
        </authorList>
    </citation>
    <scope>NUCLEOTIDE SEQUENCE</scope>
    <source>
        <strain evidence="5">0166_1</strain>
    </source>
</reference>
<protein>
    <submittedName>
        <fullName evidence="5">Leucine-, isoleucine-, valine-, threonine-, and alanine-binding protein</fullName>
    </submittedName>
</protein>
<evidence type="ECO:0000256" key="3">
    <source>
        <dbReference type="SAM" id="SignalP"/>
    </source>
</evidence>
<gene>
    <name evidence="5" type="primary">braC_2</name>
    <name evidence="5" type="ORF">DSM104329_02892</name>
</gene>
<dbReference type="InterPro" id="IPR028081">
    <property type="entry name" value="Leu-bd"/>
</dbReference>
<name>A0A9E6XZ80_9ACTN</name>
<comment type="similarity">
    <text evidence="1">Belongs to the leucine-binding protein family.</text>
</comment>
<evidence type="ECO:0000313" key="5">
    <source>
        <dbReference type="EMBL" id="UGS36486.1"/>
    </source>
</evidence>
<organism evidence="5 6">
    <name type="scientific">Capillimicrobium parvum</name>
    <dbReference type="NCBI Taxonomy" id="2884022"/>
    <lineage>
        <taxon>Bacteria</taxon>
        <taxon>Bacillati</taxon>
        <taxon>Actinomycetota</taxon>
        <taxon>Thermoleophilia</taxon>
        <taxon>Solirubrobacterales</taxon>
        <taxon>Capillimicrobiaceae</taxon>
        <taxon>Capillimicrobium</taxon>
    </lineage>
</organism>
<dbReference type="SUPFAM" id="SSF53822">
    <property type="entry name" value="Periplasmic binding protein-like I"/>
    <property type="match status" value="1"/>
</dbReference>
<dbReference type="Proteomes" id="UP001162834">
    <property type="component" value="Chromosome"/>
</dbReference>
<keyword evidence="6" id="KW-1185">Reference proteome</keyword>